<proteinExistence type="predicted"/>
<dbReference type="AlphaFoldDB" id="A0A645J812"/>
<reference evidence="1" key="1">
    <citation type="submission" date="2019-08" db="EMBL/GenBank/DDBJ databases">
        <authorList>
            <person name="Kucharzyk K."/>
            <person name="Murdoch R.W."/>
            <person name="Higgins S."/>
            <person name="Loffler F."/>
        </authorList>
    </citation>
    <scope>NUCLEOTIDE SEQUENCE</scope>
</reference>
<organism evidence="1">
    <name type="scientific">bioreactor metagenome</name>
    <dbReference type="NCBI Taxonomy" id="1076179"/>
    <lineage>
        <taxon>unclassified sequences</taxon>
        <taxon>metagenomes</taxon>
        <taxon>ecological metagenomes</taxon>
    </lineage>
</organism>
<sequence length="82" mass="9075">MAINPLNFFQNQQMTNFQGISQVQKPVQQPVPPVQEVKAGSNPFAPKNNEEKGVGLVQSDLQNMSYTLPNGKTTNCNTKWIA</sequence>
<protein>
    <submittedName>
        <fullName evidence="1">Uncharacterized protein</fullName>
    </submittedName>
</protein>
<name>A0A645J812_9ZZZZ</name>
<comment type="caution">
    <text evidence="1">The sequence shown here is derived from an EMBL/GenBank/DDBJ whole genome shotgun (WGS) entry which is preliminary data.</text>
</comment>
<accession>A0A645J812</accession>
<gene>
    <name evidence="1" type="ORF">SDC9_207530</name>
</gene>
<dbReference type="EMBL" id="VSSQ01134252">
    <property type="protein sequence ID" value="MPN59808.1"/>
    <property type="molecule type" value="Genomic_DNA"/>
</dbReference>
<evidence type="ECO:0000313" key="1">
    <source>
        <dbReference type="EMBL" id="MPN59808.1"/>
    </source>
</evidence>